<sequence length="496" mass="53427">MSWLARSIANSLKLDDDVNDDNNAAAKSTTDAISAASKSPPIPNPDDSPTNSPSLESSTPTGRGVKEDLSELTKTLSRQFWGVASFLAPPPESPPPQISDSAAPNPSDPKSSDEDVIAGIRSDFAEIGGRFKSGISKLSTNKAVSEFTKIASNLLQFGDEAEAEARGAVGVTDEVLAFARNIAMHPETWLDFPLPDDEDSDNFELSDAQQEHALAVEHLAPTLAALRIELCPGHMSENHFWKIYFVLLHPRLSKNDAELLSTPQIVEARSMLTQELQGRVKVKMEPESSGMGSVNPRGIADSPKELLSVPPSAHGDFVPIETIKAVSVPSAETVNLETEKHPVQSTEIKIVDKAVVEEGPANPSKDQEPISGSSSKVLDEKFEDDGDDWLKEDSSEMLGVSGTSIPIANDEDVTFSDLEEDDEEEVPISHKKTTSGSDSSTKDSREWVQLSGSSAGSDKEISSTEIRHAGSKKVRASNAETKEANDWLDVDDIDVM</sequence>
<accession>A0AA87ZI76</accession>
<dbReference type="SMART" id="SM00751">
    <property type="entry name" value="BSD"/>
    <property type="match status" value="1"/>
</dbReference>
<organism evidence="3 4">
    <name type="scientific">Ficus carica</name>
    <name type="common">Common fig</name>
    <dbReference type="NCBI Taxonomy" id="3494"/>
    <lineage>
        <taxon>Eukaryota</taxon>
        <taxon>Viridiplantae</taxon>
        <taxon>Streptophyta</taxon>
        <taxon>Embryophyta</taxon>
        <taxon>Tracheophyta</taxon>
        <taxon>Spermatophyta</taxon>
        <taxon>Magnoliopsida</taxon>
        <taxon>eudicotyledons</taxon>
        <taxon>Gunneridae</taxon>
        <taxon>Pentapetalae</taxon>
        <taxon>rosids</taxon>
        <taxon>fabids</taxon>
        <taxon>Rosales</taxon>
        <taxon>Moraceae</taxon>
        <taxon>Ficeae</taxon>
        <taxon>Ficus</taxon>
    </lineage>
</organism>
<dbReference type="SUPFAM" id="SSF140383">
    <property type="entry name" value="BSD domain-like"/>
    <property type="match status" value="1"/>
</dbReference>
<dbReference type="InterPro" id="IPR005607">
    <property type="entry name" value="BSD_dom"/>
</dbReference>
<protein>
    <recommendedName>
        <fullName evidence="2">BSD domain-containing protein</fullName>
    </recommendedName>
</protein>
<feature type="region of interest" description="Disordered" evidence="1">
    <location>
        <begin position="1"/>
        <end position="71"/>
    </location>
</feature>
<reference evidence="3" key="1">
    <citation type="submission" date="2023-07" db="EMBL/GenBank/DDBJ databases">
        <title>draft genome sequence of fig (Ficus carica).</title>
        <authorList>
            <person name="Takahashi T."/>
            <person name="Nishimura K."/>
        </authorList>
    </citation>
    <scope>NUCLEOTIDE SEQUENCE</scope>
</reference>
<feature type="region of interest" description="Disordered" evidence="1">
    <location>
        <begin position="85"/>
        <end position="114"/>
    </location>
</feature>
<dbReference type="EMBL" id="BTGU01000004">
    <property type="protein sequence ID" value="GMN34277.1"/>
    <property type="molecule type" value="Genomic_DNA"/>
</dbReference>
<evidence type="ECO:0000256" key="1">
    <source>
        <dbReference type="SAM" id="MobiDB-lite"/>
    </source>
</evidence>
<evidence type="ECO:0000313" key="4">
    <source>
        <dbReference type="Proteomes" id="UP001187192"/>
    </source>
</evidence>
<dbReference type="AlphaFoldDB" id="A0AA87ZI76"/>
<dbReference type="Gene3D" id="1.10.3970.10">
    <property type="entry name" value="BSD domain"/>
    <property type="match status" value="1"/>
</dbReference>
<dbReference type="InterPro" id="IPR035925">
    <property type="entry name" value="BSD_dom_sf"/>
</dbReference>
<name>A0AA87ZI76_FICCA</name>
<dbReference type="PANTHER" id="PTHR31923:SF4">
    <property type="entry name" value="BSD DOMAIN-CONTAINING PROTEIN"/>
    <property type="match status" value="1"/>
</dbReference>
<feature type="compositionally biased region" description="Pro residues" evidence="1">
    <location>
        <begin position="88"/>
        <end position="97"/>
    </location>
</feature>
<feature type="compositionally biased region" description="Acidic residues" evidence="1">
    <location>
        <begin position="409"/>
        <end position="426"/>
    </location>
</feature>
<dbReference type="Proteomes" id="UP001187192">
    <property type="component" value="Unassembled WGS sequence"/>
</dbReference>
<proteinExistence type="predicted"/>
<feature type="compositionally biased region" description="Basic and acidic residues" evidence="1">
    <location>
        <begin position="457"/>
        <end position="468"/>
    </location>
</feature>
<dbReference type="Pfam" id="PF03909">
    <property type="entry name" value="BSD"/>
    <property type="match status" value="1"/>
</dbReference>
<comment type="caution">
    <text evidence="3">The sequence shown here is derived from an EMBL/GenBank/DDBJ whole genome shotgun (WGS) entry which is preliminary data.</text>
</comment>
<evidence type="ECO:0000259" key="2">
    <source>
        <dbReference type="PROSITE" id="PS50858"/>
    </source>
</evidence>
<evidence type="ECO:0000313" key="3">
    <source>
        <dbReference type="EMBL" id="GMN34277.1"/>
    </source>
</evidence>
<feature type="compositionally biased region" description="Acidic residues" evidence="1">
    <location>
        <begin position="486"/>
        <end position="496"/>
    </location>
</feature>
<dbReference type="PROSITE" id="PS50858">
    <property type="entry name" value="BSD"/>
    <property type="match status" value="1"/>
</dbReference>
<dbReference type="PANTHER" id="PTHR31923">
    <property type="entry name" value="BSD DOMAIN-CONTAINING PROTEIN"/>
    <property type="match status" value="1"/>
</dbReference>
<feature type="domain" description="BSD" evidence="2">
    <location>
        <begin position="200"/>
        <end position="252"/>
    </location>
</feature>
<keyword evidence="4" id="KW-1185">Reference proteome</keyword>
<feature type="region of interest" description="Disordered" evidence="1">
    <location>
        <begin position="359"/>
        <end position="496"/>
    </location>
</feature>
<gene>
    <name evidence="3" type="ORF">TIFTF001_004605</name>
</gene>